<comment type="caution">
    <text evidence="1">The sequence shown here is derived from an EMBL/GenBank/DDBJ whole genome shotgun (WGS) entry which is preliminary data.</text>
</comment>
<sequence>MILRIIISVRLLMRSDVVRTGISTKADGELIDLSEDSSFKQRIESKTNLEISYNYPTSCD</sequence>
<evidence type="ECO:0000313" key="2">
    <source>
        <dbReference type="Proteomes" id="UP000054783"/>
    </source>
</evidence>
<dbReference type="EMBL" id="JYDQ01000191">
    <property type="protein sequence ID" value="KRY11526.1"/>
    <property type="molecule type" value="Genomic_DNA"/>
</dbReference>
<name>A0A0V0ZG58_9BILA</name>
<reference evidence="1 2" key="1">
    <citation type="submission" date="2015-01" db="EMBL/GenBank/DDBJ databases">
        <title>Evolution of Trichinella species and genotypes.</title>
        <authorList>
            <person name="Korhonen P.K."/>
            <person name="Edoardo P."/>
            <person name="Giuseppe L.R."/>
            <person name="Gasser R.B."/>
        </authorList>
    </citation>
    <scope>NUCLEOTIDE SEQUENCE [LARGE SCALE GENOMIC DNA]</scope>
    <source>
        <strain evidence="1">ISS2496</strain>
    </source>
</reference>
<protein>
    <submittedName>
        <fullName evidence="1">Uncharacterized protein</fullName>
    </submittedName>
</protein>
<dbReference type="AlphaFoldDB" id="A0A0V0ZG58"/>
<proteinExistence type="predicted"/>
<dbReference type="Proteomes" id="UP000054783">
    <property type="component" value="Unassembled WGS sequence"/>
</dbReference>
<accession>A0A0V0ZG58</accession>
<organism evidence="1 2">
    <name type="scientific">Trichinella patagoniensis</name>
    <dbReference type="NCBI Taxonomy" id="990121"/>
    <lineage>
        <taxon>Eukaryota</taxon>
        <taxon>Metazoa</taxon>
        <taxon>Ecdysozoa</taxon>
        <taxon>Nematoda</taxon>
        <taxon>Enoplea</taxon>
        <taxon>Dorylaimia</taxon>
        <taxon>Trichinellida</taxon>
        <taxon>Trichinellidae</taxon>
        <taxon>Trichinella</taxon>
    </lineage>
</organism>
<keyword evidence="2" id="KW-1185">Reference proteome</keyword>
<evidence type="ECO:0000313" key="1">
    <source>
        <dbReference type="EMBL" id="KRY11526.1"/>
    </source>
</evidence>
<gene>
    <name evidence="1" type="ORF">T12_8670</name>
</gene>